<evidence type="ECO:0000256" key="5">
    <source>
        <dbReference type="SAM" id="MobiDB-lite"/>
    </source>
</evidence>
<evidence type="ECO:0000313" key="8">
    <source>
        <dbReference type="EMBL" id="CAL8122538.1"/>
    </source>
</evidence>
<feature type="region of interest" description="Disordered" evidence="5">
    <location>
        <begin position="130"/>
        <end position="157"/>
    </location>
</feature>
<dbReference type="InterPro" id="IPR037185">
    <property type="entry name" value="EmrE-like"/>
</dbReference>
<feature type="transmembrane region" description="Helical" evidence="6">
    <location>
        <begin position="426"/>
        <end position="444"/>
    </location>
</feature>
<feature type="transmembrane region" description="Helical" evidence="6">
    <location>
        <begin position="360"/>
        <end position="385"/>
    </location>
</feature>
<dbReference type="InterPro" id="IPR000620">
    <property type="entry name" value="EamA_dom"/>
</dbReference>
<keyword evidence="2 6" id="KW-0812">Transmembrane</keyword>
<reference evidence="8 9" key="1">
    <citation type="submission" date="2024-08" db="EMBL/GenBank/DDBJ databases">
        <authorList>
            <person name="Cucini C."/>
            <person name="Frati F."/>
        </authorList>
    </citation>
    <scope>NUCLEOTIDE SEQUENCE [LARGE SCALE GENOMIC DNA]</scope>
</reference>
<evidence type="ECO:0000256" key="4">
    <source>
        <dbReference type="ARBA" id="ARBA00023136"/>
    </source>
</evidence>
<comment type="caution">
    <text evidence="8">The sequence shown here is derived from an EMBL/GenBank/DDBJ whole genome shotgun (WGS) entry which is preliminary data.</text>
</comment>
<feature type="domain" description="EamA" evidence="7">
    <location>
        <begin position="168"/>
        <end position="318"/>
    </location>
</feature>
<evidence type="ECO:0000259" key="7">
    <source>
        <dbReference type="Pfam" id="PF00892"/>
    </source>
</evidence>
<evidence type="ECO:0000256" key="3">
    <source>
        <dbReference type="ARBA" id="ARBA00022989"/>
    </source>
</evidence>
<organism evidence="8 9">
    <name type="scientific">Orchesella dallaii</name>
    <dbReference type="NCBI Taxonomy" id="48710"/>
    <lineage>
        <taxon>Eukaryota</taxon>
        <taxon>Metazoa</taxon>
        <taxon>Ecdysozoa</taxon>
        <taxon>Arthropoda</taxon>
        <taxon>Hexapoda</taxon>
        <taxon>Collembola</taxon>
        <taxon>Entomobryomorpha</taxon>
        <taxon>Entomobryoidea</taxon>
        <taxon>Orchesellidae</taxon>
        <taxon>Orchesellinae</taxon>
        <taxon>Orchesella</taxon>
    </lineage>
</organism>
<feature type="transmembrane region" description="Helical" evidence="6">
    <location>
        <begin position="167"/>
        <end position="190"/>
    </location>
</feature>
<feature type="transmembrane region" description="Helical" evidence="6">
    <location>
        <begin position="397"/>
        <end position="419"/>
    </location>
</feature>
<evidence type="ECO:0000256" key="1">
    <source>
        <dbReference type="ARBA" id="ARBA00004141"/>
    </source>
</evidence>
<evidence type="ECO:0000313" key="9">
    <source>
        <dbReference type="Proteomes" id="UP001642540"/>
    </source>
</evidence>
<dbReference type="Proteomes" id="UP001642540">
    <property type="component" value="Unassembled WGS sequence"/>
</dbReference>
<protein>
    <recommendedName>
        <fullName evidence="7">EamA domain-containing protein</fullName>
    </recommendedName>
</protein>
<keyword evidence="4 6" id="KW-0472">Membrane</keyword>
<dbReference type="EMBL" id="CAXLJM020000068">
    <property type="protein sequence ID" value="CAL8122538.1"/>
    <property type="molecule type" value="Genomic_DNA"/>
</dbReference>
<sequence length="490" mass="53247">MEGNGSKSNSNPTENSSTEEVQQTSGVSHNLSPEISVTGESDCVPPPYTERSSISKPEPYTVPKDLSEGLQNPVFVPEDEEDLPSSIPSANSKQEPSNLISTLKLPSATAASFTSLNSYAPYASSQTTLYHKDQQDAADAEKGSSGITTKDNGKKPPKAEYTGMKKYLGLLLTFSASFFFSIVVLFVKILKDYGFDAYGASFWRYTGTVIPTIPLLLFYECGPGVKKQSSVFHSVWPVFKNDNWKTWIGLVSRGIIGSSSVILRYYALQYLTIGDTSVITYSTPVLVTVLAHFFLGEKCGVFPIIVAFITLCGVIIVTKPPILTGATEFDSNMMIGSAFAVGSLFCSALIVIITRKIREVHFTVMTLVFGVIGVAQAGLLIYFLGHFNMPNELFDSLLVAGVGGLSFLGQMAIVLALKFENAGPVALIRSCDVLFGFLFQYVFLDVAPDIFSGAGAVIVLLGVLSTGFRKWLNTLPEEDKRRNTWSFVLK</sequence>
<feature type="compositionally biased region" description="Polar residues" evidence="5">
    <location>
        <begin position="21"/>
        <end position="39"/>
    </location>
</feature>
<dbReference type="SUPFAM" id="SSF103481">
    <property type="entry name" value="Multidrug resistance efflux transporter EmrE"/>
    <property type="match status" value="2"/>
</dbReference>
<feature type="transmembrane region" description="Helical" evidence="6">
    <location>
        <begin position="450"/>
        <end position="472"/>
    </location>
</feature>
<feature type="region of interest" description="Disordered" evidence="5">
    <location>
        <begin position="1"/>
        <end position="96"/>
    </location>
</feature>
<name>A0ABP1RBE8_9HEXA</name>
<dbReference type="PANTHER" id="PTHR22911:SF6">
    <property type="entry name" value="SOLUTE CARRIER FAMILY 35 MEMBER G1"/>
    <property type="match status" value="1"/>
</dbReference>
<feature type="transmembrane region" description="Helical" evidence="6">
    <location>
        <begin position="247"/>
        <end position="266"/>
    </location>
</feature>
<gene>
    <name evidence="8" type="ORF">ODALV1_LOCUS19851</name>
</gene>
<evidence type="ECO:0000256" key="6">
    <source>
        <dbReference type="SAM" id="Phobius"/>
    </source>
</evidence>
<keyword evidence="9" id="KW-1185">Reference proteome</keyword>
<feature type="transmembrane region" description="Helical" evidence="6">
    <location>
        <begin position="202"/>
        <end position="219"/>
    </location>
</feature>
<keyword evidence="3 6" id="KW-1133">Transmembrane helix</keyword>
<feature type="transmembrane region" description="Helical" evidence="6">
    <location>
        <begin position="278"/>
        <end position="295"/>
    </location>
</feature>
<dbReference type="Pfam" id="PF00892">
    <property type="entry name" value="EamA"/>
    <property type="match status" value="2"/>
</dbReference>
<feature type="compositionally biased region" description="Basic and acidic residues" evidence="5">
    <location>
        <begin position="130"/>
        <end position="142"/>
    </location>
</feature>
<feature type="compositionally biased region" description="Low complexity" evidence="5">
    <location>
        <begin position="1"/>
        <end position="20"/>
    </location>
</feature>
<feature type="transmembrane region" description="Helical" evidence="6">
    <location>
        <begin position="334"/>
        <end position="353"/>
    </location>
</feature>
<comment type="subcellular location">
    <subcellularLocation>
        <location evidence="1">Membrane</location>
        <topology evidence="1">Multi-pass membrane protein</topology>
    </subcellularLocation>
</comment>
<proteinExistence type="predicted"/>
<evidence type="ECO:0000256" key="2">
    <source>
        <dbReference type="ARBA" id="ARBA00022692"/>
    </source>
</evidence>
<dbReference type="PANTHER" id="PTHR22911">
    <property type="entry name" value="ACYL-MALONYL CONDENSING ENZYME-RELATED"/>
    <property type="match status" value="1"/>
</dbReference>
<feature type="domain" description="EamA" evidence="7">
    <location>
        <begin position="335"/>
        <end position="465"/>
    </location>
</feature>
<accession>A0ABP1RBE8</accession>
<feature type="compositionally biased region" description="Polar residues" evidence="5">
    <location>
        <begin position="86"/>
        <end position="96"/>
    </location>
</feature>
<feature type="transmembrane region" description="Helical" evidence="6">
    <location>
        <begin position="302"/>
        <end position="322"/>
    </location>
</feature>